<dbReference type="PROSITE" id="PS51782">
    <property type="entry name" value="LYSM"/>
    <property type="match status" value="1"/>
</dbReference>
<dbReference type="InterPro" id="IPR036779">
    <property type="entry name" value="LysM_dom_sf"/>
</dbReference>
<dbReference type="InterPro" id="IPR018392">
    <property type="entry name" value="LysM"/>
</dbReference>
<organism evidence="2 3">
    <name type="scientific">Yoonia vestfoldensis</name>
    <dbReference type="NCBI Taxonomy" id="245188"/>
    <lineage>
        <taxon>Bacteria</taxon>
        <taxon>Pseudomonadati</taxon>
        <taxon>Pseudomonadota</taxon>
        <taxon>Alphaproteobacteria</taxon>
        <taxon>Rhodobacterales</taxon>
        <taxon>Paracoccaceae</taxon>
        <taxon>Yoonia</taxon>
    </lineage>
</organism>
<proteinExistence type="predicted"/>
<dbReference type="AlphaFoldDB" id="A0A1Y0EBA0"/>
<dbReference type="CDD" id="cd00118">
    <property type="entry name" value="LysM"/>
    <property type="match status" value="1"/>
</dbReference>
<dbReference type="EMBL" id="CP021431">
    <property type="protein sequence ID" value="ARU00905.1"/>
    <property type="molecule type" value="Genomic_DNA"/>
</dbReference>
<keyword evidence="3" id="KW-1185">Reference proteome</keyword>
<reference evidence="2 3" key="1">
    <citation type="submission" date="2017-05" db="EMBL/GenBank/DDBJ databases">
        <title>Genome Sequence of Loktanella vestfoldensis Strain SMR4r Isolated from a Culture of the Diatom Skeletonema marinoi.</title>
        <authorList>
            <person name="Topel M."/>
            <person name="Pinder M.I.M."/>
            <person name="Johansson O.N."/>
            <person name="Kourtchenko O."/>
            <person name="Godhe A."/>
            <person name="Clarke A.K."/>
        </authorList>
    </citation>
    <scope>NUCLEOTIDE SEQUENCE [LARGE SCALE GENOMIC DNA]</scope>
    <source>
        <strain evidence="2 3">SMR4r</strain>
    </source>
</reference>
<dbReference type="RefSeq" id="WP_087207262.1">
    <property type="nucleotide sequence ID" value="NZ_CP021431.1"/>
</dbReference>
<dbReference type="SUPFAM" id="SSF54106">
    <property type="entry name" value="LysM domain"/>
    <property type="match status" value="1"/>
</dbReference>
<dbReference type="Pfam" id="PF01476">
    <property type="entry name" value="LysM"/>
    <property type="match status" value="1"/>
</dbReference>
<dbReference type="KEGG" id="lvs:LOKVESSMR4R_01589"/>
<dbReference type="OrthoDB" id="7877177at2"/>
<dbReference type="Proteomes" id="UP000195273">
    <property type="component" value="Chromosome"/>
</dbReference>
<name>A0A1Y0EBA0_9RHOB</name>
<gene>
    <name evidence="2" type="ORF">LOKVESSMR4R_01589</name>
</gene>
<accession>A0A1Y0EBA0</accession>
<dbReference type="SMART" id="SM00257">
    <property type="entry name" value="LysM"/>
    <property type="match status" value="1"/>
</dbReference>
<evidence type="ECO:0000313" key="2">
    <source>
        <dbReference type="EMBL" id="ARU00905.1"/>
    </source>
</evidence>
<dbReference type="Gene3D" id="3.10.350.10">
    <property type="entry name" value="LysM domain"/>
    <property type="match status" value="1"/>
</dbReference>
<protein>
    <recommendedName>
        <fullName evidence="1">LysM domain-containing protein</fullName>
    </recommendedName>
</protein>
<evidence type="ECO:0000259" key="1">
    <source>
        <dbReference type="PROSITE" id="PS51782"/>
    </source>
</evidence>
<evidence type="ECO:0000313" key="3">
    <source>
        <dbReference type="Proteomes" id="UP000195273"/>
    </source>
</evidence>
<feature type="domain" description="LysM" evidence="1">
    <location>
        <begin position="9"/>
        <end position="58"/>
    </location>
</feature>
<sequence length="337" mass="34593">MASGAAAQETYVVRQGDTLASIARQIAGVPVSWDDLCRINHGTLENCDLLRAGVVIALPEGARILGEATESAGGDAIAARPSEPLRLVARPTIDAVEPLDSFSLTLGGDLDDAALQGADASLAAFFGDQVIAEPDTTVQEILEAVMAEPVNVPDVPQIAAAPAADEVADVTDTAVVGPDEIAVETLAVGAVTYGAGARPMAFRSYHGHEITDEGGAVRISGHVPGLYSTGTTGGAFIRLDEDFEADAAAQTVRVSVTLSGPEGARAALAYSTNDLGNSGWQSFILTPAPTTHSFEYAVPPLAHGNGDFLGIDPDPDGAGHAILVHAILLEILESDLN</sequence>